<dbReference type="Gene3D" id="1.25.40.20">
    <property type="entry name" value="Ankyrin repeat-containing domain"/>
    <property type="match status" value="1"/>
</dbReference>
<keyword evidence="7" id="KW-1185">Reference proteome</keyword>
<sequence>MSDDDESRGLGPESDDEGEDSDDDDIDITRRKKEAFADMKTMFNSQATEDTIEQFLNQHRAVVEHVGSDGVTFFHKIVQLVNEKDNENSLTASSIKPLFERLVKEYPEKLQYRDQEGQTALYRAVKLKRYTWKLVDYILNSFDDPMCIEDALSTTCGKGESSRTCLTLAFEKNLNAGVLRNLVSQASETVLELPDGSHRTPFHYAVEYKQCTDERVQIIQLLLDKDAEMVRNNPSGTFKPVETFLDRRYRKRGEGKQDEVEYSVYGEHERTANAYLKTLQDGRDTKARNAERDRTDVRAAAAAAAGTNLGITDREPQKPEHFLPKMIPTGGEHDHPGRHQSEQAASVLLSSDENERQRRELKQKEKDRWAKVRRDKEDQDHQEKRSREERKRKERVPELDHNPPRQPKDQKERLDESCPIGSDLLRTTHPSSANGADHAPNTPVKRVATQSFDGTDAKKETKKAPTALSKKGPKKTNPEVLAKNSAQILQMLKLHYMRTRSIKMATSFLYGKNIQKAARRRWLDIHICFDYEGLPSEIQDHVFMERFGKDDKSGIRFDEVLMYVRFPIVAVKRTGRRAPKPRALGRQDMEFFFEWLYNKGVRRILKLEVDDSGKIPHSDEAIQTSLEKIVVEHLDWRKTDLDPRIVCHKGNTTSGDKTSSETLRVDLREVTLQWSGNSAVLRSWSEIDGLPKLPKLEVVHLDVPAQSNLYDTRDWILMNIIDFGARLDANANDARNDNSRLSDNTSRGSGEISTAQMVSTADCKKPRAKRKITVFSRDGKKGTNVLPVSSGGVPQPARSNPVTEHDWLNCTERFGGCMDLFWKRTVELSRVQAGNDSKEANSRPSKGEAGVSDALQLLGKDVVVALIDDGVDCCDAAFSGRVIEGKSFDYRDGSVGQYYISAKGHGTEMARMILRVCPMASIYSIRLKTHSSPDKGPSTIDAVSAALAIEAALEKNATIISMSWTLPVPPEGSEEKRLLDSILERACSRNVLMFCSSPDQISASPHYPSAFRRSRFFLIGAAHDDGSAYGHAGKDNDFIFPGVNVNTSGGSSLPAYLADKTSSSKESTGSSIATALAAGLAAMITYCFKARALGDIVVKMRQQCEDHVAGPNLASVYQGDVDRISQHTVLKTAFNRLGKIDNGQFIEVWKRFQPASEILEVGDNYDEKLSCITKLCSNLIEH</sequence>
<dbReference type="InterPro" id="IPR036852">
    <property type="entry name" value="Peptidase_S8/S53_dom_sf"/>
</dbReference>
<dbReference type="PRINTS" id="PR00723">
    <property type="entry name" value="SUBTILISIN"/>
</dbReference>
<dbReference type="InterPro" id="IPR036770">
    <property type="entry name" value="Ankyrin_rpt-contain_sf"/>
</dbReference>
<evidence type="ECO:0000256" key="3">
    <source>
        <dbReference type="ARBA" id="ARBA00022825"/>
    </source>
</evidence>
<feature type="compositionally biased region" description="Basic and acidic residues" evidence="4">
    <location>
        <begin position="312"/>
        <end position="323"/>
    </location>
</feature>
<feature type="compositionally biased region" description="Polar residues" evidence="4">
    <location>
        <begin position="342"/>
        <end position="351"/>
    </location>
</feature>
<dbReference type="SMART" id="SM00248">
    <property type="entry name" value="ANK"/>
    <property type="match status" value="3"/>
</dbReference>
<dbReference type="InterPro" id="IPR023827">
    <property type="entry name" value="Peptidase_S8_Asp-AS"/>
</dbReference>
<dbReference type="InterPro" id="IPR002110">
    <property type="entry name" value="Ankyrin_rpt"/>
</dbReference>
<dbReference type="InterPro" id="IPR015500">
    <property type="entry name" value="Peptidase_S8_subtilisin-rel"/>
</dbReference>
<feature type="region of interest" description="Disordered" evidence="4">
    <location>
        <begin position="733"/>
        <end position="760"/>
    </location>
</feature>
<evidence type="ECO:0000313" key="6">
    <source>
        <dbReference type="EMBL" id="KAK6222578.1"/>
    </source>
</evidence>
<dbReference type="Gene3D" id="3.40.50.200">
    <property type="entry name" value="Peptidase S8/S53 domain"/>
    <property type="match status" value="1"/>
</dbReference>
<dbReference type="SUPFAM" id="SSF52743">
    <property type="entry name" value="Subtilisin-like"/>
    <property type="match status" value="1"/>
</dbReference>
<evidence type="ECO:0000256" key="4">
    <source>
        <dbReference type="SAM" id="MobiDB-lite"/>
    </source>
</evidence>
<dbReference type="GO" id="GO:0006508">
    <property type="term" value="P:proteolysis"/>
    <property type="evidence" value="ECO:0007669"/>
    <property type="project" value="UniProtKB-KW"/>
</dbReference>
<dbReference type="SUPFAM" id="SSF48403">
    <property type="entry name" value="Ankyrin repeat"/>
    <property type="match status" value="1"/>
</dbReference>
<dbReference type="AlphaFoldDB" id="A0AAV9TJK7"/>
<feature type="compositionally biased region" description="Polar residues" evidence="4">
    <location>
        <begin position="742"/>
        <end position="759"/>
    </location>
</feature>
<dbReference type="PROSITE" id="PS00136">
    <property type="entry name" value="SUBTILASE_ASP"/>
    <property type="match status" value="1"/>
</dbReference>
<comment type="caution">
    <text evidence="6">The sequence shown here is derived from an EMBL/GenBank/DDBJ whole genome shotgun (WGS) entry which is preliminary data.</text>
</comment>
<keyword evidence="2" id="KW-0378">Hydrolase</keyword>
<dbReference type="Pfam" id="PF00082">
    <property type="entry name" value="Peptidase_S8"/>
    <property type="match status" value="1"/>
</dbReference>
<gene>
    <name evidence="6" type="ORF">QIS74_04280</name>
</gene>
<feature type="compositionally biased region" description="Basic and acidic residues" evidence="4">
    <location>
        <begin position="280"/>
        <end position="297"/>
    </location>
</feature>
<feature type="compositionally biased region" description="Basic and acidic residues" evidence="4">
    <location>
        <begin position="353"/>
        <end position="416"/>
    </location>
</feature>
<evidence type="ECO:0000256" key="2">
    <source>
        <dbReference type="ARBA" id="ARBA00022801"/>
    </source>
</evidence>
<feature type="region of interest" description="Disordered" evidence="4">
    <location>
        <begin position="1"/>
        <end position="27"/>
    </location>
</feature>
<dbReference type="InterPro" id="IPR000209">
    <property type="entry name" value="Peptidase_S8/S53_dom"/>
</dbReference>
<dbReference type="GO" id="GO:0004252">
    <property type="term" value="F:serine-type endopeptidase activity"/>
    <property type="evidence" value="ECO:0007669"/>
    <property type="project" value="InterPro"/>
</dbReference>
<dbReference type="Proteomes" id="UP001327957">
    <property type="component" value="Unassembled WGS sequence"/>
</dbReference>
<keyword evidence="3" id="KW-0720">Serine protease</keyword>
<evidence type="ECO:0000313" key="7">
    <source>
        <dbReference type="Proteomes" id="UP001327957"/>
    </source>
</evidence>
<accession>A0AAV9TJK7</accession>
<reference evidence="6 7" key="1">
    <citation type="submission" date="2023-04" db="EMBL/GenBank/DDBJ databases">
        <title>Colletotrichum tabacum stain YC1 causing leaf anthracnose on Nicotiana tabacum(L.) cv.</title>
        <authorList>
            <person name="Ji Z."/>
            <person name="Wang M."/>
            <person name="Zhang J."/>
            <person name="Wang N."/>
            <person name="Zhou Z."/>
        </authorList>
    </citation>
    <scope>NUCLEOTIDE SEQUENCE [LARGE SCALE GENOMIC DNA]</scope>
    <source>
        <strain evidence="6 7">YC1</strain>
    </source>
</reference>
<organism evidence="6 7">
    <name type="scientific">Colletotrichum tabaci</name>
    <dbReference type="NCBI Taxonomy" id="1209068"/>
    <lineage>
        <taxon>Eukaryota</taxon>
        <taxon>Fungi</taxon>
        <taxon>Dikarya</taxon>
        <taxon>Ascomycota</taxon>
        <taxon>Pezizomycotina</taxon>
        <taxon>Sordariomycetes</taxon>
        <taxon>Hypocreomycetidae</taxon>
        <taxon>Glomerellales</taxon>
        <taxon>Glomerellaceae</taxon>
        <taxon>Colletotrichum</taxon>
        <taxon>Colletotrichum destructivum species complex</taxon>
    </lineage>
</organism>
<name>A0AAV9TJK7_9PEZI</name>
<feature type="compositionally biased region" description="Basic and acidic residues" evidence="4">
    <location>
        <begin position="331"/>
        <end position="341"/>
    </location>
</feature>
<feature type="domain" description="Peptidase S8/S53" evidence="5">
    <location>
        <begin position="859"/>
        <end position="1085"/>
    </location>
</feature>
<keyword evidence="1 6" id="KW-0645">Protease</keyword>
<proteinExistence type="predicted"/>
<evidence type="ECO:0000256" key="1">
    <source>
        <dbReference type="ARBA" id="ARBA00022670"/>
    </source>
</evidence>
<feature type="compositionally biased region" description="Acidic residues" evidence="4">
    <location>
        <begin position="13"/>
        <end position="26"/>
    </location>
</feature>
<feature type="region of interest" description="Disordered" evidence="4">
    <location>
        <begin position="280"/>
        <end position="478"/>
    </location>
</feature>
<evidence type="ECO:0000259" key="5">
    <source>
        <dbReference type="Pfam" id="PF00082"/>
    </source>
</evidence>
<protein>
    <submittedName>
        <fullName evidence="6">Intracellular serine protease</fullName>
    </submittedName>
</protein>
<dbReference type="EMBL" id="JASAOK010000018">
    <property type="protein sequence ID" value="KAK6222578.1"/>
    <property type="molecule type" value="Genomic_DNA"/>
</dbReference>